<dbReference type="KEGG" id="lant:TUM19329_01740"/>
<proteinExistence type="predicted"/>
<evidence type="ECO:0000256" key="1">
    <source>
        <dbReference type="SAM" id="MobiDB-lite"/>
    </source>
</evidence>
<name>A0A6F8T0R4_9GAMM</name>
<evidence type="ECO:0000313" key="4">
    <source>
        <dbReference type="Proteomes" id="UP000502894"/>
    </source>
</evidence>
<keyword evidence="2" id="KW-1133">Transmembrane helix</keyword>
<dbReference type="RefSeq" id="WP_173235662.1">
    <property type="nucleotide sequence ID" value="NZ_AP022839.1"/>
</dbReference>
<dbReference type="Proteomes" id="UP000502894">
    <property type="component" value="Chromosome"/>
</dbReference>
<keyword evidence="2" id="KW-0472">Membrane</keyword>
<evidence type="ECO:0000256" key="2">
    <source>
        <dbReference type="SAM" id="Phobius"/>
    </source>
</evidence>
<sequence length="534" mass="62211">MAVKQYTIYSAVPPYEAKTVSASERKKYLNCKFWKSSKKEAEIFFYLYFLPPCYWGMEVVVAILSGAIFKANSTDHLLKNINEIYVIYKQDLENEHLLNNKKYTELIQAIEADSSYRNFSVIDDAVYWASSKKIINANTEKLIRLELAKTRVNVFKENVTSDFLNEQIHLLINSGHTYIFYNDVQKLLFPEHDLFADLKEEAESSDRVMANASLNRKHIYFDIKILLKWLMQKGYLSEQLTEAFRPIKVESIKENIVPYMGGYNSLQKLIQQGADRDDLLYEVLQGRPLYWKYPIDCKCRKDIDNYCVCNHGVLWRATKSSVKHEVTATQRLDGFGQLKQNVSDDTFDCRFGGLTVDMLRHNKLPQKTSGTYYEVEIVSTKEEVVYDVQPFIKISHDELIAAIADDRLGFLEDITLHQVNDPDNAKNPSETKKDKKKSPTRLQLLIQKKLIESEDKTPETIWRIIRKERDLCLWIDLIEPWSDGRSATIKWGTRKTTNKTLSRAAFETYVSKLNRGKQVFAKEDYDEVYENEDN</sequence>
<evidence type="ECO:0000313" key="3">
    <source>
        <dbReference type="EMBL" id="BCA93813.1"/>
    </source>
</evidence>
<accession>A0A6F8T0R4</accession>
<organism evidence="3 4">
    <name type="scientific">Legionella antarctica</name>
    <dbReference type="NCBI Taxonomy" id="2708020"/>
    <lineage>
        <taxon>Bacteria</taxon>
        <taxon>Pseudomonadati</taxon>
        <taxon>Pseudomonadota</taxon>
        <taxon>Gammaproteobacteria</taxon>
        <taxon>Legionellales</taxon>
        <taxon>Legionellaceae</taxon>
        <taxon>Legionella</taxon>
    </lineage>
</organism>
<feature type="transmembrane region" description="Helical" evidence="2">
    <location>
        <begin position="43"/>
        <end position="69"/>
    </location>
</feature>
<gene>
    <name evidence="3" type="ORF">TUM19329_01740</name>
</gene>
<feature type="region of interest" description="Disordered" evidence="1">
    <location>
        <begin position="419"/>
        <end position="438"/>
    </location>
</feature>
<reference evidence="3" key="1">
    <citation type="journal article" date="2020" name="Microbiol. Resour. Announc.">
        <title>Complete Genome Sequence of Novel Psychrotolerant Legionella Strain TUM19329, Isolated from Antarctic Lake Sediment.</title>
        <authorList>
            <person name="Shimada S."/>
            <person name="Nakai R."/>
            <person name="Aoki K."/>
            <person name="Shimoeda N."/>
            <person name="Ohno G."/>
            <person name="Miyazaki Y."/>
            <person name="Kudoh S."/>
            <person name="Imura S."/>
            <person name="Watanabe K."/>
            <person name="Ishii Y."/>
            <person name="Tateda K."/>
        </authorList>
    </citation>
    <scope>NUCLEOTIDE SEQUENCE [LARGE SCALE GENOMIC DNA]</scope>
    <source>
        <strain evidence="3">TUM19329</strain>
    </source>
</reference>
<protein>
    <submittedName>
        <fullName evidence="3">Uncharacterized protein</fullName>
    </submittedName>
</protein>
<dbReference type="AlphaFoldDB" id="A0A6F8T0R4"/>
<keyword evidence="2" id="KW-0812">Transmembrane</keyword>
<dbReference type="EMBL" id="AP022839">
    <property type="protein sequence ID" value="BCA93813.1"/>
    <property type="molecule type" value="Genomic_DNA"/>
</dbReference>
<keyword evidence="4" id="KW-1185">Reference proteome</keyword>